<protein>
    <submittedName>
        <fullName evidence="11">Cytochrome c552</fullName>
    </submittedName>
</protein>
<evidence type="ECO:0000256" key="8">
    <source>
        <dbReference type="ARBA" id="ARBA00023004"/>
    </source>
</evidence>
<evidence type="ECO:0000313" key="12">
    <source>
        <dbReference type="Proteomes" id="UP000199377"/>
    </source>
</evidence>
<dbReference type="Proteomes" id="UP000199377">
    <property type="component" value="Unassembled WGS sequence"/>
</dbReference>
<dbReference type="SUPFAM" id="SSF48695">
    <property type="entry name" value="Multiheme cytochromes"/>
    <property type="match status" value="1"/>
</dbReference>
<dbReference type="PANTHER" id="PTHR35038">
    <property type="entry name" value="DISSIMILATORY SULFITE REDUCTASE SIRA"/>
    <property type="match status" value="1"/>
</dbReference>
<dbReference type="InterPro" id="IPR051829">
    <property type="entry name" value="Multiheme_Cytochr_ET"/>
</dbReference>
<dbReference type="PANTHER" id="PTHR35038:SF6">
    <property type="entry name" value="SURFACE LOCALIZED DECAHEME CYTOCHROME C LIPOPROTEIN"/>
    <property type="match status" value="1"/>
</dbReference>
<dbReference type="InterPro" id="IPR003321">
    <property type="entry name" value="Cyt_c552"/>
</dbReference>
<evidence type="ECO:0000256" key="9">
    <source>
        <dbReference type="SAM" id="SignalP"/>
    </source>
</evidence>
<evidence type="ECO:0000313" key="11">
    <source>
        <dbReference type="EMBL" id="SFI22781.1"/>
    </source>
</evidence>
<keyword evidence="12" id="KW-1185">Reference proteome</keyword>
<dbReference type="STRING" id="1114924.SAMN05216258_105160"/>
<dbReference type="Gene3D" id="1.10.780.10">
    <property type="entry name" value="Hydroxylamine Oxidoreductase, Chain A, domain 1"/>
    <property type="match status" value="1"/>
</dbReference>
<dbReference type="InterPro" id="IPR036280">
    <property type="entry name" value="Multihaem_cyt_sf"/>
</dbReference>
<comment type="subcellular location">
    <subcellularLocation>
        <location evidence="2">Cell envelope</location>
    </subcellularLocation>
</comment>
<evidence type="ECO:0000256" key="4">
    <source>
        <dbReference type="ARBA" id="ARBA00022617"/>
    </source>
</evidence>
<evidence type="ECO:0000259" key="10">
    <source>
        <dbReference type="Pfam" id="PF14537"/>
    </source>
</evidence>
<keyword evidence="7" id="KW-0249">Electron transport</keyword>
<dbReference type="Pfam" id="PF02335">
    <property type="entry name" value="Cytochrom_C552"/>
    <property type="match status" value="1"/>
</dbReference>
<gene>
    <name evidence="11" type="ORF">SAMN05216258_105160</name>
</gene>
<keyword evidence="5" id="KW-0479">Metal-binding</keyword>
<keyword evidence="4" id="KW-0349">Heme</keyword>
<evidence type="ECO:0000256" key="7">
    <source>
        <dbReference type="ARBA" id="ARBA00022982"/>
    </source>
</evidence>
<evidence type="ECO:0000256" key="2">
    <source>
        <dbReference type="ARBA" id="ARBA00004196"/>
    </source>
</evidence>
<evidence type="ECO:0000256" key="5">
    <source>
        <dbReference type="ARBA" id="ARBA00022723"/>
    </source>
</evidence>
<dbReference type="EMBL" id="FOQH01000005">
    <property type="protein sequence ID" value="SFI22781.1"/>
    <property type="molecule type" value="Genomic_DNA"/>
</dbReference>
<organism evidence="11 12">
    <name type="scientific">Albimonas pacifica</name>
    <dbReference type="NCBI Taxonomy" id="1114924"/>
    <lineage>
        <taxon>Bacteria</taxon>
        <taxon>Pseudomonadati</taxon>
        <taxon>Pseudomonadota</taxon>
        <taxon>Alphaproteobacteria</taxon>
        <taxon>Rhodobacterales</taxon>
        <taxon>Paracoccaceae</taxon>
        <taxon>Albimonas</taxon>
    </lineage>
</organism>
<evidence type="ECO:0000256" key="3">
    <source>
        <dbReference type="ARBA" id="ARBA00022448"/>
    </source>
</evidence>
<dbReference type="GO" id="GO:0046872">
    <property type="term" value="F:metal ion binding"/>
    <property type="evidence" value="ECO:0007669"/>
    <property type="project" value="UniProtKB-KW"/>
</dbReference>
<evidence type="ECO:0000256" key="1">
    <source>
        <dbReference type="ARBA" id="ARBA00001926"/>
    </source>
</evidence>
<reference evidence="11 12" key="1">
    <citation type="submission" date="2016-10" db="EMBL/GenBank/DDBJ databases">
        <authorList>
            <person name="de Groot N.N."/>
        </authorList>
    </citation>
    <scope>NUCLEOTIDE SEQUENCE [LARGE SCALE GENOMIC DNA]</scope>
    <source>
        <strain evidence="11 12">CGMCC 1.11030</strain>
    </source>
</reference>
<feature type="chain" id="PRO_5011481552" evidence="9">
    <location>
        <begin position="24"/>
        <end position="502"/>
    </location>
</feature>
<comment type="cofactor">
    <cofactor evidence="1">
        <name>heme c</name>
        <dbReference type="ChEBI" id="CHEBI:61717"/>
    </cofactor>
</comment>
<accession>A0A1I3GHZ4</accession>
<dbReference type="AlphaFoldDB" id="A0A1I3GHZ4"/>
<feature type="signal peptide" evidence="9">
    <location>
        <begin position="1"/>
        <end position="23"/>
    </location>
</feature>
<dbReference type="GO" id="GO:0030313">
    <property type="term" value="C:cell envelope"/>
    <property type="evidence" value="ECO:0007669"/>
    <property type="project" value="UniProtKB-SubCell"/>
</dbReference>
<feature type="domain" description="Tetrahaem cytochrome" evidence="10">
    <location>
        <begin position="42"/>
        <end position="138"/>
    </location>
</feature>
<evidence type="ECO:0000256" key="6">
    <source>
        <dbReference type="ARBA" id="ARBA00022729"/>
    </source>
</evidence>
<dbReference type="Pfam" id="PF14537">
    <property type="entry name" value="Cytochrom_c3_2"/>
    <property type="match status" value="1"/>
</dbReference>
<proteinExistence type="predicted"/>
<dbReference type="InterPro" id="IPR012286">
    <property type="entry name" value="Tetrahaem_cytochrome"/>
</dbReference>
<dbReference type="RefSeq" id="WP_092860002.1">
    <property type="nucleotide sequence ID" value="NZ_FOQH01000005.1"/>
</dbReference>
<keyword evidence="8" id="KW-0408">Iron</keyword>
<dbReference type="GO" id="GO:0042597">
    <property type="term" value="C:periplasmic space"/>
    <property type="evidence" value="ECO:0007669"/>
    <property type="project" value="InterPro"/>
</dbReference>
<dbReference type="Gene3D" id="1.10.1130.10">
    <property type="entry name" value="Flavocytochrome C3, Chain A"/>
    <property type="match status" value="2"/>
</dbReference>
<sequence length="502" mass="54148">MRTPLLWLLWTALTLAGAAAVGAAVFIGGDRTPILLGETTGVHHQFETACESCHGAEPLSATEDALDALNESCRNCHDDELKLSDDSHPRKKFRDPRMADYWVKLDARACTTCHIEHEPEITRPGAVTLAMDYCVACHADGEQNVRAERESHAGLGFETCASAGCHNFHDNRALYEDFLVKHADDPWLLSHPVQANAAALRAPDARFAKPVGEPLTLAQAEAPAEVLARFPQAELAAWAASAHAETGVNCAACHAPKAEDQATLAAEWSDAFDLKTCAKCHRNQAQTWTEGRHGMAFHKGIARPRKLEKRLKSIGLAGLEEDLPAAIRAWLEDPAPAPRMSVAAARLPMKAEAAHAVLSCASCHDPHAPERAPARVETCAGCHDDEHTKAYFGSRHHELYLAEIAGEGPPGSGVGCADCHMPKVEDPASGRVFTTHNQNAYLRPNEKMIRPVCMDCHGLGFAIDALADPALVATNFKGRPAAHIPGIDWAARRVTTGEAARQ</sequence>
<name>A0A1I3GHZ4_9RHOB</name>
<keyword evidence="6 9" id="KW-0732">Signal</keyword>
<dbReference type="OrthoDB" id="9814800at2"/>
<keyword evidence="3" id="KW-0813">Transport</keyword>
<dbReference type="GO" id="GO:0042279">
    <property type="term" value="F:nitrite reductase (cytochrome, ammonia-forming) activity"/>
    <property type="evidence" value="ECO:0007669"/>
    <property type="project" value="InterPro"/>
</dbReference>